<dbReference type="Gene3D" id="3.40.50.150">
    <property type="entry name" value="Vaccinia Virus protein VP39"/>
    <property type="match status" value="1"/>
</dbReference>
<evidence type="ECO:0000313" key="3">
    <source>
        <dbReference type="Proteomes" id="UP000230730"/>
    </source>
</evidence>
<sequence>MPDKNAYFDYLTKRLDSGESKNIVISTTVDIISKQLRSKKTIRVLDVGCFSGAMLNRINQELPSNFRDRVSYVGIDSDQDAMQHGSNKYGLITFVQTNLEKKINLVKQYDVIILCNVLHELFPNEEIEIRRERIKSVFQGVSKLLNGEGEIILLDGIRPNDADKEIEIELVNETWRKKFEKLVKEYTAASLTLKNISKNKIKTNKFTLSVFLTKARYLDKEYWTSEAEQLYQYFSAKDFEGMINKSGLHVEEVTPQALEIEKATEMIIISSLSEELPAKNVLIVAKNC</sequence>
<protein>
    <recommendedName>
        <fullName evidence="1">Methyltransferase type 12 domain-containing protein</fullName>
    </recommendedName>
</protein>
<dbReference type="Pfam" id="PF08242">
    <property type="entry name" value="Methyltransf_12"/>
    <property type="match status" value="1"/>
</dbReference>
<evidence type="ECO:0000259" key="1">
    <source>
        <dbReference type="Pfam" id="PF08242"/>
    </source>
</evidence>
<proteinExistence type="predicted"/>
<organism evidence="2 3">
    <name type="scientific">Candidatus Collierbacteria bacterium CG10_big_fil_rev_8_21_14_0_10_43_36</name>
    <dbReference type="NCBI Taxonomy" id="1974534"/>
    <lineage>
        <taxon>Bacteria</taxon>
        <taxon>Candidatus Collieribacteriota</taxon>
    </lineage>
</organism>
<comment type="caution">
    <text evidence="2">The sequence shown here is derived from an EMBL/GenBank/DDBJ whole genome shotgun (WGS) entry which is preliminary data.</text>
</comment>
<dbReference type="InterPro" id="IPR013217">
    <property type="entry name" value="Methyltransf_12"/>
</dbReference>
<gene>
    <name evidence="2" type="ORF">COT86_00330</name>
</gene>
<evidence type="ECO:0000313" key="2">
    <source>
        <dbReference type="EMBL" id="PIS00108.1"/>
    </source>
</evidence>
<feature type="domain" description="Methyltransferase type 12" evidence="1">
    <location>
        <begin position="45"/>
        <end position="149"/>
    </location>
</feature>
<dbReference type="SUPFAM" id="SSF53335">
    <property type="entry name" value="S-adenosyl-L-methionine-dependent methyltransferases"/>
    <property type="match status" value="1"/>
</dbReference>
<dbReference type="Proteomes" id="UP000230730">
    <property type="component" value="Unassembled WGS sequence"/>
</dbReference>
<dbReference type="InterPro" id="IPR029063">
    <property type="entry name" value="SAM-dependent_MTases_sf"/>
</dbReference>
<dbReference type="EMBL" id="PFAE01000004">
    <property type="protein sequence ID" value="PIS00108.1"/>
    <property type="molecule type" value="Genomic_DNA"/>
</dbReference>
<dbReference type="AlphaFoldDB" id="A0A2H0VLX5"/>
<reference evidence="3" key="1">
    <citation type="submission" date="2017-09" db="EMBL/GenBank/DDBJ databases">
        <title>Depth-based differentiation of microbial function through sediment-hosted aquifers and enrichment of novel symbionts in the deep terrestrial subsurface.</title>
        <authorList>
            <person name="Probst A.J."/>
            <person name="Ladd B."/>
            <person name="Jarett J.K."/>
            <person name="Geller-Mcgrath D.E."/>
            <person name="Sieber C.M.K."/>
            <person name="Emerson J.B."/>
            <person name="Anantharaman K."/>
            <person name="Thomas B.C."/>
            <person name="Malmstrom R."/>
            <person name="Stieglmeier M."/>
            <person name="Klingl A."/>
            <person name="Woyke T."/>
            <person name="Ryan C.M."/>
            <person name="Banfield J.F."/>
        </authorList>
    </citation>
    <scope>NUCLEOTIDE SEQUENCE [LARGE SCALE GENOMIC DNA]</scope>
</reference>
<accession>A0A2H0VLX5</accession>
<name>A0A2H0VLX5_9BACT</name>
<dbReference type="CDD" id="cd02440">
    <property type="entry name" value="AdoMet_MTases"/>
    <property type="match status" value="1"/>
</dbReference>